<organism evidence="1 2">
    <name type="scientific">Diploscapter pachys</name>
    <dbReference type="NCBI Taxonomy" id="2018661"/>
    <lineage>
        <taxon>Eukaryota</taxon>
        <taxon>Metazoa</taxon>
        <taxon>Ecdysozoa</taxon>
        <taxon>Nematoda</taxon>
        <taxon>Chromadorea</taxon>
        <taxon>Rhabditida</taxon>
        <taxon>Rhabditina</taxon>
        <taxon>Rhabditomorpha</taxon>
        <taxon>Rhabditoidea</taxon>
        <taxon>Rhabditidae</taxon>
        <taxon>Diploscapter</taxon>
    </lineage>
</organism>
<gene>
    <name evidence="1" type="ORF">WR25_00896</name>
</gene>
<dbReference type="AlphaFoldDB" id="A0A2A2KW33"/>
<dbReference type="EMBL" id="LIAE01007628">
    <property type="protein sequence ID" value="PAV78003.1"/>
    <property type="molecule type" value="Genomic_DNA"/>
</dbReference>
<protein>
    <submittedName>
        <fullName evidence="1">Uncharacterized protein</fullName>
    </submittedName>
</protein>
<comment type="caution">
    <text evidence="1">The sequence shown here is derived from an EMBL/GenBank/DDBJ whole genome shotgun (WGS) entry which is preliminary data.</text>
</comment>
<name>A0A2A2KW33_9BILA</name>
<proteinExistence type="predicted"/>
<dbReference type="Proteomes" id="UP000218231">
    <property type="component" value="Unassembled WGS sequence"/>
</dbReference>
<evidence type="ECO:0000313" key="2">
    <source>
        <dbReference type="Proteomes" id="UP000218231"/>
    </source>
</evidence>
<evidence type="ECO:0000313" key="1">
    <source>
        <dbReference type="EMBL" id="PAV78003.1"/>
    </source>
</evidence>
<accession>A0A2A2KW33</accession>
<reference evidence="1 2" key="1">
    <citation type="journal article" date="2017" name="Curr. Biol.">
        <title>Genome architecture and evolution of a unichromosomal asexual nematode.</title>
        <authorList>
            <person name="Fradin H."/>
            <person name="Zegar C."/>
            <person name="Gutwein M."/>
            <person name="Lucas J."/>
            <person name="Kovtun M."/>
            <person name="Corcoran D."/>
            <person name="Baugh L.R."/>
            <person name="Kiontke K."/>
            <person name="Gunsalus K."/>
            <person name="Fitch D.H."/>
            <person name="Piano F."/>
        </authorList>
    </citation>
    <scope>NUCLEOTIDE SEQUENCE [LARGE SCALE GENOMIC DNA]</scope>
    <source>
        <strain evidence="1">PF1309</strain>
    </source>
</reference>
<keyword evidence="2" id="KW-1185">Reference proteome</keyword>
<sequence length="93" mass="10098">MEPVIFADVESVFVLAVLALPTTLVVCPHLASHHELVHFPSHIQREYLCPNLAASASEGPVDWMTSILELTEDNRSLVCSCSAALFCSGRTDS</sequence>